<dbReference type="Pfam" id="PF25874">
    <property type="entry name" value="WHD_plant_repro"/>
    <property type="match status" value="1"/>
</dbReference>
<feature type="region of interest" description="Disordered" evidence="2">
    <location>
        <begin position="256"/>
        <end position="277"/>
    </location>
</feature>
<accession>A0A8T1QYS3</accession>
<evidence type="ECO:0000259" key="3">
    <source>
        <dbReference type="Pfam" id="PF25874"/>
    </source>
</evidence>
<dbReference type="AlphaFoldDB" id="A0A8T1QYS3"/>
<dbReference type="InterPro" id="IPR059080">
    <property type="entry name" value="WHD_PTC1"/>
</dbReference>
<feature type="coiled-coil region" evidence="1">
    <location>
        <begin position="415"/>
        <end position="442"/>
    </location>
</feature>
<feature type="compositionally biased region" description="Basic and acidic residues" evidence="2">
    <location>
        <begin position="211"/>
        <end position="230"/>
    </location>
</feature>
<comment type="caution">
    <text evidence="4">The sequence shown here is derived from an EMBL/GenBank/DDBJ whole genome shotgun (WGS) entry which is preliminary data.</text>
</comment>
<sequence>MEESSCEFDIAAAQEMVSFEKQAERPPLATHAMPTCSSICTQLEASDAIQHIKVGSFYEIDHSKLTPQTPDQLKSIRVVMVSEKTQLQVAVRFPSTFSLRTHFSNGNCGRPEGKKLPALNEKHIMDSDLAGDALYRRIPAQEIAEKGNSWNFWGVPPVTAEKDSGPALRTRLRNEVSKKGSCWSELRLTGTVQWGKRKQVRFLGGQEEQKVETLSRKVRDEEQRRGSQKEEGDDDEVEEVEGEAVKVVSSMTKKNFKRKCQGSSRAQKPKKAKHEKQYQIQVYNQSKRKKLKDSIERWSVERYKLAEENMLKILKAKGAVFGNPILRPALRTEARKLIGDTGLLDHLLKHMAGKVAPGGTERFRRRHNAEGAMEYWLESADLVNVRKEAGVQDPYWTPPPGWKPGDNPSQDPVCARELRALKEEIAKMKKDMQELVTKEQEENLAIVTTPKSSVTSLNWNFEGSLIPLKETYIDLMNRKAKMGKQLAEISLALSGMEEQLGMLKSTLEEPIVSESEAPPPLLMGSPTTPSHCTERETKESEQKNKSASKASEEKEDKGGDKAAVTATEDKGRDEVAVRATEDKAAKIERLKSGFRICKPQGTFLWPNMLAMSPQSVVHLEDLLTVPIPTPPSASSTTSVSHFQLPPCQTQLGPHPASPVKPLAERLLSNAILKSVTIPSPSPPPPPETPYTTIKSCSVINLNEPPQIQHTDTGFCGTITYQRRHHCVTSDASMPHLVLAKKEGTENKDLTRNCDEQQQTPRGCSSSSPSWLQSGEGWWLALATSSPPLDMSNRG</sequence>
<evidence type="ECO:0000256" key="2">
    <source>
        <dbReference type="SAM" id="MobiDB-lite"/>
    </source>
</evidence>
<dbReference type="PANTHER" id="PTHR46740">
    <property type="entry name" value="PROTEIN DYAD"/>
    <property type="match status" value="1"/>
</dbReference>
<name>A0A8T1QYS3_CARIL</name>
<dbReference type="GO" id="GO:0051177">
    <property type="term" value="P:meiotic sister chromatid cohesion"/>
    <property type="evidence" value="ECO:0007669"/>
    <property type="project" value="InterPro"/>
</dbReference>
<dbReference type="Proteomes" id="UP000811609">
    <property type="component" value="Chromosome 3"/>
</dbReference>
<feature type="compositionally biased region" description="Acidic residues" evidence="2">
    <location>
        <begin position="231"/>
        <end position="241"/>
    </location>
</feature>
<feature type="region of interest" description="Disordered" evidence="2">
    <location>
        <begin position="211"/>
        <end position="241"/>
    </location>
</feature>
<feature type="region of interest" description="Disordered" evidence="2">
    <location>
        <begin position="747"/>
        <end position="772"/>
    </location>
</feature>
<organism evidence="4 5">
    <name type="scientific">Carya illinoinensis</name>
    <name type="common">Pecan</name>
    <dbReference type="NCBI Taxonomy" id="32201"/>
    <lineage>
        <taxon>Eukaryota</taxon>
        <taxon>Viridiplantae</taxon>
        <taxon>Streptophyta</taxon>
        <taxon>Embryophyta</taxon>
        <taxon>Tracheophyta</taxon>
        <taxon>Spermatophyta</taxon>
        <taxon>Magnoliopsida</taxon>
        <taxon>eudicotyledons</taxon>
        <taxon>Gunneridae</taxon>
        <taxon>Pentapetalae</taxon>
        <taxon>rosids</taxon>
        <taxon>fabids</taxon>
        <taxon>Fagales</taxon>
        <taxon>Juglandaceae</taxon>
        <taxon>Carya</taxon>
    </lineage>
</organism>
<feature type="compositionally biased region" description="Basic and acidic residues" evidence="2">
    <location>
        <begin position="567"/>
        <end position="577"/>
    </location>
</feature>
<proteinExistence type="predicted"/>
<keyword evidence="5" id="KW-1185">Reference proteome</keyword>
<feature type="domain" description="PTC1-like winged helix-turn-helix" evidence="3">
    <location>
        <begin position="297"/>
        <end position="379"/>
    </location>
</feature>
<protein>
    <recommendedName>
        <fullName evidence="3">PTC1-like winged helix-turn-helix domain-containing protein</fullName>
    </recommendedName>
</protein>
<dbReference type="PANTHER" id="PTHR46740:SF2">
    <property type="entry name" value="PROTEIN DYAD"/>
    <property type="match status" value="1"/>
</dbReference>
<dbReference type="InterPro" id="IPR044221">
    <property type="entry name" value="DYAD/AMEIOTIC1"/>
</dbReference>
<gene>
    <name evidence="4" type="ORF">CIPAW_03G093900</name>
</gene>
<evidence type="ECO:0000313" key="4">
    <source>
        <dbReference type="EMBL" id="KAG6660270.1"/>
    </source>
</evidence>
<reference evidence="4" key="1">
    <citation type="submission" date="2020-12" db="EMBL/GenBank/DDBJ databases">
        <title>WGS assembly of Carya illinoinensis cv. Pawnee.</title>
        <authorList>
            <person name="Platts A."/>
            <person name="Shu S."/>
            <person name="Wright S."/>
            <person name="Barry K."/>
            <person name="Edger P."/>
            <person name="Pires J.C."/>
            <person name="Schmutz J."/>
        </authorList>
    </citation>
    <scope>NUCLEOTIDE SEQUENCE</scope>
    <source>
        <tissue evidence="4">Leaf</tissue>
    </source>
</reference>
<dbReference type="EMBL" id="CM031811">
    <property type="protein sequence ID" value="KAG6660270.1"/>
    <property type="molecule type" value="Genomic_DNA"/>
</dbReference>
<keyword evidence="1" id="KW-0175">Coiled coil</keyword>
<feature type="region of interest" description="Disordered" evidence="2">
    <location>
        <begin position="515"/>
        <end position="577"/>
    </location>
</feature>
<evidence type="ECO:0000313" key="5">
    <source>
        <dbReference type="Proteomes" id="UP000811609"/>
    </source>
</evidence>
<dbReference type="GO" id="GO:0007131">
    <property type="term" value="P:reciprocal meiotic recombination"/>
    <property type="evidence" value="ECO:0007669"/>
    <property type="project" value="InterPro"/>
</dbReference>
<feature type="compositionally biased region" description="Basic and acidic residues" evidence="2">
    <location>
        <begin position="532"/>
        <end position="560"/>
    </location>
</feature>
<feature type="compositionally biased region" description="Polar residues" evidence="2">
    <location>
        <begin position="755"/>
        <end position="772"/>
    </location>
</feature>
<evidence type="ECO:0000256" key="1">
    <source>
        <dbReference type="SAM" id="Coils"/>
    </source>
</evidence>